<protein>
    <submittedName>
        <fullName evidence="1">Uncharacterized protein</fullName>
    </submittedName>
</protein>
<organism evidence="1 2">
    <name type="scientific">Nezara viridula</name>
    <name type="common">Southern green stink bug</name>
    <name type="synonym">Cimex viridulus</name>
    <dbReference type="NCBI Taxonomy" id="85310"/>
    <lineage>
        <taxon>Eukaryota</taxon>
        <taxon>Metazoa</taxon>
        <taxon>Ecdysozoa</taxon>
        <taxon>Arthropoda</taxon>
        <taxon>Hexapoda</taxon>
        <taxon>Insecta</taxon>
        <taxon>Pterygota</taxon>
        <taxon>Neoptera</taxon>
        <taxon>Paraneoptera</taxon>
        <taxon>Hemiptera</taxon>
        <taxon>Heteroptera</taxon>
        <taxon>Panheteroptera</taxon>
        <taxon>Pentatomomorpha</taxon>
        <taxon>Pentatomoidea</taxon>
        <taxon>Pentatomidae</taxon>
        <taxon>Pentatominae</taxon>
        <taxon>Nezara</taxon>
    </lineage>
</organism>
<sequence>MTTHPSLKNTRVTRTQSCLVNRTTKRQRLGIRKTSLLFGTCNHYSKNMGIIWGSGASSVNAGTVLDRVISQASNKDECLLYKLANYKKGGELIDAYNAGGQSEVEKLIREQFGQLMYNEGKGALINRAEYLRWKFRDMQQVSEFYYCLN</sequence>
<keyword evidence="2" id="KW-1185">Reference proteome</keyword>
<accession>A0A9P0MRC5</accession>
<evidence type="ECO:0000313" key="1">
    <source>
        <dbReference type="EMBL" id="CAH1402159.1"/>
    </source>
</evidence>
<gene>
    <name evidence="1" type="ORF">NEZAVI_LOCUS11040</name>
</gene>
<name>A0A9P0MRC5_NEZVI</name>
<dbReference type="OrthoDB" id="533508at2759"/>
<dbReference type="Proteomes" id="UP001152798">
    <property type="component" value="Chromosome 5"/>
</dbReference>
<evidence type="ECO:0000313" key="2">
    <source>
        <dbReference type="Proteomes" id="UP001152798"/>
    </source>
</evidence>
<reference evidence="1" key="1">
    <citation type="submission" date="2022-01" db="EMBL/GenBank/DDBJ databases">
        <authorList>
            <person name="King R."/>
        </authorList>
    </citation>
    <scope>NUCLEOTIDE SEQUENCE</scope>
</reference>
<dbReference type="EMBL" id="OV725081">
    <property type="protein sequence ID" value="CAH1402159.1"/>
    <property type="molecule type" value="Genomic_DNA"/>
</dbReference>
<proteinExistence type="predicted"/>
<dbReference type="AlphaFoldDB" id="A0A9P0MRC5"/>